<evidence type="ECO:0000256" key="15">
    <source>
        <dbReference type="ARBA" id="ARBA00023136"/>
    </source>
</evidence>
<dbReference type="Pfam" id="PF01148">
    <property type="entry name" value="CTP_transf_1"/>
    <property type="match status" value="1"/>
</dbReference>
<evidence type="ECO:0000256" key="6">
    <source>
        <dbReference type="ARBA" id="ARBA00012487"/>
    </source>
</evidence>
<dbReference type="GO" id="GO:0004605">
    <property type="term" value="F:phosphatidate cytidylyltransferase activity"/>
    <property type="evidence" value="ECO:0007669"/>
    <property type="project" value="UniProtKB-EC"/>
</dbReference>
<feature type="transmembrane region" description="Helical" evidence="19">
    <location>
        <begin position="191"/>
        <end position="210"/>
    </location>
</feature>
<feature type="transmembrane region" description="Helical" evidence="19">
    <location>
        <begin position="270"/>
        <end position="286"/>
    </location>
</feature>
<feature type="transmembrane region" description="Helical" evidence="19">
    <location>
        <begin position="148"/>
        <end position="170"/>
    </location>
</feature>
<keyword evidence="16" id="KW-0594">Phospholipid biosynthesis</keyword>
<evidence type="ECO:0000256" key="16">
    <source>
        <dbReference type="ARBA" id="ARBA00023209"/>
    </source>
</evidence>
<evidence type="ECO:0000256" key="18">
    <source>
        <dbReference type="RuleBase" id="RU003938"/>
    </source>
</evidence>
<proteinExistence type="inferred from homology"/>
<evidence type="ECO:0000256" key="9">
    <source>
        <dbReference type="ARBA" id="ARBA00022516"/>
    </source>
</evidence>
<evidence type="ECO:0000256" key="19">
    <source>
        <dbReference type="SAM" id="Phobius"/>
    </source>
</evidence>
<feature type="transmembrane region" description="Helical" evidence="19">
    <location>
        <begin position="76"/>
        <end position="92"/>
    </location>
</feature>
<dbReference type="RefSeq" id="WP_238202665.1">
    <property type="nucleotide sequence ID" value="NZ_BPQE01000011.1"/>
</dbReference>
<keyword evidence="14" id="KW-0443">Lipid metabolism</keyword>
<evidence type="ECO:0000256" key="3">
    <source>
        <dbReference type="ARBA" id="ARBA00005119"/>
    </source>
</evidence>
<sequence>MTDASAAAAPAATTAPPPRRSRRELWLRVASGLVLGGVVIAGLVQGGWAFAAIWLVAGIVGFGEWVVMCRVEPREVLIALGASTLAALILALQQGAPALACLAVLLLGAAACATVARSAAGRWRVLVGILCAAVIASVPAVLRDDPTFALLGPVWMFAVVWSTDITAYFVGRRIGGPKVMPRVSPNKTWSGALGGLVGAVAAGTLVSVGADLMGMTLPRGASLPVVAGASALASLLSQAGDFYESWLKRCYGVKDSSRIIPGHGGVMDRLDGFFAVAVLAGLYLILRGQGVVG</sequence>
<dbReference type="PANTHER" id="PTHR46382">
    <property type="entry name" value="PHOSPHATIDATE CYTIDYLYLTRANSFERASE"/>
    <property type="match status" value="1"/>
</dbReference>
<dbReference type="InterPro" id="IPR000374">
    <property type="entry name" value="PC_trans"/>
</dbReference>
<feature type="transmembrane region" description="Helical" evidence="19">
    <location>
        <begin position="98"/>
        <end position="116"/>
    </location>
</feature>
<reference evidence="20 21" key="1">
    <citation type="submission" date="2023-07" db="EMBL/GenBank/DDBJ databases">
        <title>Genomic Encyclopedia of Type Strains, Phase IV (KMG-IV): sequencing the most valuable type-strain genomes for metagenomic binning, comparative biology and taxonomic classification.</title>
        <authorList>
            <person name="Goeker M."/>
        </authorList>
    </citation>
    <scope>NUCLEOTIDE SEQUENCE [LARGE SCALE GENOMIC DNA]</scope>
    <source>
        <strain evidence="20 21">DSM 19013</strain>
    </source>
</reference>
<dbReference type="Proteomes" id="UP001231124">
    <property type="component" value="Unassembled WGS sequence"/>
</dbReference>
<evidence type="ECO:0000256" key="7">
    <source>
        <dbReference type="ARBA" id="ARBA00019373"/>
    </source>
</evidence>
<comment type="catalytic activity">
    <reaction evidence="1 18">
        <text>a 1,2-diacyl-sn-glycero-3-phosphate + CTP + H(+) = a CDP-1,2-diacyl-sn-glycerol + diphosphate</text>
        <dbReference type="Rhea" id="RHEA:16229"/>
        <dbReference type="ChEBI" id="CHEBI:15378"/>
        <dbReference type="ChEBI" id="CHEBI:33019"/>
        <dbReference type="ChEBI" id="CHEBI:37563"/>
        <dbReference type="ChEBI" id="CHEBI:58332"/>
        <dbReference type="ChEBI" id="CHEBI:58608"/>
        <dbReference type="EC" id="2.7.7.41"/>
    </reaction>
</comment>
<feature type="transmembrane region" description="Helical" evidence="19">
    <location>
        <begin position="25"/>
        <end position="44"/>
    </location>
</feature>
<gene>
    <name evidence="20" type="ORF">QO012_002073</name>
</gene>
<evidence type="ECO:0000256" key="4">
    <source>
        <dbReference type="ARBA" id="ARBA00005189"/>
    </source>
</evidence>
<dbReference type="PANTHER" id="PTHR46382:SF1">
    <property type="entry name" value="PHOSPHATIDATE CYTIDYLYLTRANSFERASE"/>
    <property type="match status" value="1"/>
</dbReference>
<evidence type="ECO:0000256" key="8">
    <source>
        <dbReference type="ARBA" id="ARBA00022475"/>
    </source>
</evidence>
<comment type="pathway">
    <text evidence="3 18">Phospholipid metabolism; CDP-diacylglycerol biosynthesis; CDP-diacylglycerol from sn-glycerol 3-phosphate: step 3/3.</text>
</comment>
<keyword evidence="17" id="KW-1208">Phospholipid metabolism</keyword>
<evidence type="ECO:0000256" key="14">
    <source>
        <dbReference type="ARBA" id="ARBA00023098"/>
    </source>
</evidence>
<name>A0ABU0HZ08_9HYPH</name>
<evidence type="ECO:0000256" key="1">
    <source>
        <dbReference type="ARBA" id="ARBA00001698"/>
    </source>
</evidence>
<evidence type="ECO:0000313" key="21">
    <source>
        <dbReference type="Proteomes" id="UP001231124"/>
    </source>
</evidence>
<comment type="similarity">
    <text evidence="5 18">Belongs to the CDS family.</text>
</comment>
<feature type="transmembrane region" description="Helical" evidence="19">
    <location>
        <begin position="50"/>
        <end position="69"/>
    </location>
</feature>
<organism evidence="20 21">
    <name type="scientific">Methylobacterium aerolatum</name>
    <dbReference type="NCBI Taxonomy" id="418708"/>
    <lineage>
        <taxon>Bacteria</taxon>
        <taxon>Pseudomonadati</taxon>
        <taxon>Pseudomonadota</taxon>
        <taxon>Alphaproteobacteria</taxon>
        <taxon>Hyphomicrobiales</taxon>
        <taxon>Methylobacteriaceae</taxon>
        <taxon>Methylobacterium</taxon>
    </lineage>
</organism>
<evidence type="ECO:0000256" key="10">
    <source>
        <dbReference type="ARBA" id="ARBA00022679"/>
    </source>
</evidence>
<dbReference type="EMBL" id="JAUSVP010000005">
    <property type="protein sequence ID" value="MDQ0447573.1"/>
    <property type="molecule type" value="Genomic_DNA"/>
</dbReference>
<protein>
    <recommendedName>
        <fullName evidence="7 18">Phosphatidate cytidylyltransferase</fullName>
        <ecNumber evidence="6 18">2.7.7.41</ecNumber>
    </recommendedName>
</protein>
<keyword evidence="9" id="KW-0444">Lipid biosynthesis</keyword>
<dbReference type="EC" id="2.7.7.41" evidence="6 18"/>
<keyword evidence="11 18" id="KW-0812">Transmembrane</keyword>
<comment type="caution">
    <text evidence="20">The sequence shown here is derived from an EMBL/GenBank/DDBJ whole genome shotgun (WGS) entry which is preliminary data.</text>
</comment>
<keyword evidence="21" id="KW-1185">Reference proteome</keyword>
<dbReference type="PROSITE" id="PS01315">
    <property type="entry name" value="CDS"/>
    <property type="match status" value="1"/>
</dbReference>
<keyword evidence="8" id="KW-1003">Cell membrane</keyword>
<comment type="subcellular location">
    <subcellularLocation>
        <location evidence="2">Cell membrane</location>
        <topology evidence="2">Multi-pass membrane protein</topology>
    </subcellularLocation>
</comment>
<evidence type="ECO:0000256" key="17">
    <source>
        <dbReference type="ARBA" id="ARBA00023264"/>
    </source>
</evidence>
<evidence type="ECO:0000256" key="12">
    <source>
        <dbReference type="ARBA" id="ARBA00022695"/>
    </source>
</evidence>
<feature type="transmembrane region" description="Helical" evidence="19">
    <location>
        <begin position="123"/>
        <end position="142"/>
    </location>
</feature>
<keyword evidence="10 18" id="KW-0808">Transferase</keyword>
<keyword evidence="13 19" id="KW-1133">Transmembrane helix</keyword>
<evidence type="ECO:0000256" key="11">
    <source>
        <dbReference type="ARBA" id="ARBA00022692"/>
    </source>
</evidence>
<evidence type="ECO:0000256" key="5">
    <source>
        <dbReference type="ARBA" id="ARBA00010185"/>
    </source>
</evidence>
<keyword evidence="12 18" id="KW-0548">Nucleotidyltransferase</keyword>
<evidence type="ECO:0000256" key="13">
    <source>
        <dbReference type="ARBA" id="ARBA00022989"/>
    </source>
</evidence>
<comment type="pathway">
    <text evidence="4">Lipid metabolism.</text>
</comment>
<accession>A0ABU0HZ08</accession>
<evidence type="ECO:0000313" key="20">
    <source>
        <dbReference type="EMBL" id="MDQ0447573.1"/>
    </source>
</evidence>
<evidence type="ECO:0000256" key="2">
    <source>
        <dbReference type="ARBA" id="ARBA00004651"/>
    </source>
</evidence>
<keyword evidence="15 19" id="KW-0472">Membrane</keyword>